<evidence type="ECO:0000313" key="2">
    <source>
        <dbReference type="Proteomes" id="UP000287166"/>
    </source>
</evidence>
<proteinExistence type="predicted"/>
<keyword evidence="2" id="KW-1185">Reference proteome</keyword>
<dbReference type="AlphaFoldDB" id="A0A401GE43"/>
<accession>A0A401GE43</accession>
<dbReference type="InParanoid" id="A0A401GE43"/>
<organism evidence="1 2">
    <name type="scientific">Sparassis crispa</name>
    <dbReference type="NCBI Taxonomy" id="139825"/>
    <lineage>
        <taxon>Eukaryota</taxon>
        <taxon>Fungi</taxon>
        <taxon>Dikarya</taxon>
        <taxon>Basidiomycota</taxon>
        <taxon>Agaricomycotina</taxon>
        <taxon>Agaricomycetes</taxon>
        <taxon>Polyporales</taxon>
        <taxon>Sparassidaceae</taxon>
        <taxon>Sparassis</taxon>
    </lineage>
</organism>
<name>A0A401GE43_9APHY</name>
<dbReference type="EMBL" id="BFAD01000003">
    <property type="protein sequence ID" value="GBE80454.1"/>
    <property type="molecule type" value="Genomic_DNA"/>
</dbReference>
<gene>
    <name evidence="1" type="ORF">SCP_0301690</name>
</gene>
<dbReference type="Proteomes" id="UP000287166">
    <property type="component" value="Unassembled WGS sequence"/>
</dbReference>
<comment type="caution">
    <text evidence="1">The sequence shown here is derived from an EMBL/GenBank/DDBJ whole genome shotgun (WGS) entry which is preliminary data.</text>
</comment>
<evidence type="ECO:0000313" key="1">
    <source>
        <dbReference type="EMBL" id="GBE80454.1"/>
    </source>
</evidence>
<protein>
    <submittedName>
        <fullName evidence="1">Uncharacterized protein</fullName>
    </submittedName>
</protein>
<dbReference type="GeneID" id="38777371"/>
<reference evidence="1 2" key="1">
    <citation type="journal article" date="2018" name="Sci. Rep.">
        <title>Genome sequence of the cauliflower mushroom Sparassis crispa (Hanabiratake) and its association with beneficial usage.</title>
        <authorList>
            <person name="Kiyama R."/>
            <person name="Furutani Y."/>
            <person name="Kawaguchi K."/>
            <person name="Nakanishi T."/>
        </authorList>
    </citation>
    <scope>NUCLEOTIDE SEQUENCE [LARGE SCALE GENOMIC DNA]</scope>
</reference>
<dbReference type="RefSeq" id="XP_027611367.1">
    <property type="nucleotide sequence ID" value="XM_027755566.1"/>
</dbReference>
<sequence length="92" mass="10331">MPRQIVTAQEAMYLKSAIDELGEQVSALMADLNGRGPVPQWKAAYWQVHEQLRVVGHNVYGFVPTASGAQEMRTSFERLTEWMTRMGSSAQC</sequence>